<protein>
    <submittedName>
        <fullName evidence="1">Phage major tail protein, phi13 family</fullName>
    </submittedName>
</protein>
<proteinExistence type="predicted"/>
<dbReference type="InterPro" id="IPR006490">
    <property type="entry name" value="Maj_tail_phi13"/>
</dbReference>
<dbReference type="AlphaFoldDB" id="A0A072P3U2"/>
<comment type="caution">
    <text evidence="1">The sequence shown here is derived from an EMBL/GenBank/DDBJ whole genome shotgun (WGS) entry which is preliminary data.</text>
</comment>
<dbReference type="PATRIC" id="fig|1348973.3.peg.125"/>
<gene>
    <name evidence="1" type="ORF">M670_00130</name>
</gene>
<reference evidence="1 2" key="1">
    <citation type="submission" date="2014-04" db="EMBL/GenBank/DDBJ databases">
        <title>Draft genome sequence of Bacillus azotoformans MEV2011, a (co-) denitrifying strain unable to grow in the presence of oxygen.</title>
        <authorList>
            <person name="Nielsen M."/>
            <person name="Schreiber L."/>
            <person name="Finster K."/>
            <person name="Schramm A."/>
        </authorList>
    </citation>
    <scope>NUCLEOTIDE SEQUENCE [LARGE SCALE GENOMIC DNA]</scope>
    <source>
        <strain evidence="1 2">MEV2011</strain>
    </source>
</reference>
<evidence type="ECO:0000313" key="2">
    <source>
        <dbReference type="Proteomes" id="UP000027936"/>
    </source>
</evidence>
<organism evidence="1 2">
    <name type="scientific">Schinkia azotoformans MEV2011</name>
    <dbReference type="NCBI Taxonomy" id="1348973"/>
    <lineage>
        <taxon>Bacteria</taxon>
        <taxon>Bacillati</taxon>
        <taxon>Bacillota</taxon>
        <taxon>Bacilli</taxon>
        <taxon>Bacillales</taxon>
        <taxon>Bacillaceae</taxon>
        <taxon>Calidifontibacillus/Schinkia group</taxon>
        <taxon>Schinkia</taxon>
    </lineage>
</organism>
<accession>A0A072P3U2</accession>
<name>A0A072P3U2_SCHAZ</name>
<dbReference type="Proteomes" id="UP000027936">
    <property type="component" value="Unassembled WGS sequence"/>
</dbReference>
<evidence type="ECO:0000313" key="1">
    <source>
        <dbReference type="EMBL" id="KEF40115.1"/>
    </source>
</evidence>
<sequence length="206" mass="22756">MKKQEAIQYTIGVEDLHICFQLTEGDTATVPTYEEDVYAQTNITDVTITPNISNFTKYASNKKIINITKNSSYALAFNLAGLSRVVKDKMLGKTPVRGVAFTNATPTTYPKFAVGLPMPTSDGKKVLRWYPNCTITPTAETFATQNEEMTVNDVAYTITADPLLFNDVTEVELDTGREGADITADEFLAQVVYDESQLETLFPVTP</sequence>
<dbReference type="NCBIfam" id="TIGR01603">
    <property type="entry name" value="maj_tail_phi13"/>
    <property type="match status" value="1"/>
</dbReference>
<dbReference type="EMBL" id="JJRY01000001">
    <property type="protein sequence ID" value="KEF40115.1"/>
    <property type="molecule type" value="Genomic_DNA"/>
</dbReference>